<accession>A0A7W9D0H8</accession>
<evidence type="ECO:0000313" key="3">
    <source>
        <dbReference type="EMBL" id="MBB5573287.1"/>
    </source>
</evidence>
<reference evidence="3 4" key="1">
    <citation type="submission" date="2020-08" db="EMBL/GenBank/DDBJ databases">
        <title>Genomic Encyclopedia of Type Strains, Phase IV (KMG-V): Genome sequencing to study the core and pangenomes of soil and plant-associated prokaryotes.</title>
        <authorList>
            <person name="Whitman W."/>
        </authorList>
    </citation>
    <scope>NUCLEOTIDE SEQUENCE [LARGE SCALE GENOMIC DNA]</scope>
    <source>
        <strain evidence="3 4">SEMIA 4064</strain>
    </source>
</reference>
<dbReference type="Proteomes" id="UP000549882">
    <property type="component" value="Unassembled WGS sequence"/>
</dbReference>
<sequence length="135" mass="14866">MRTILSIAALTVLFSAGVGFAQQAPNTATPTQPAQQPAQQPTQSETAPPANSPQPPTMGQRRPDDDAMRGDWHRGMMGHRPMMSKAARFRIESGDVKIDIKCAEDEPMKACADELNQILDRLEGRRSSSRDDDYQ</sequence>
<evidence type="ECO:0000313" key="4">
    <source>
        <dbReference type="Proteomes" id="UP000549882"/>
    </source>
</evidence>
<proteinExistence type="predicted"/>
<name>A0A7W9D0H8_9HYPH</name>
<organism evidence="3 4">
    <name type="scientific">Rhizobium paranaense</name>
    <dbReference type="NCBI Taxonomy" id="1650438"/>
    <lineage>
        <taxon>Bacteria</taxon>
        <taxon>Pseudomonadati</taxon>
        <taxon>Pseudomonadota</taxon>
        <taxon>Alphaproteobacteria</taxon>
        <taxon>Hyphomicrobiales</taxon>
        <taxon>Rhizobiaceae</taxon>
        <taxon>Rhizobium/Agrobacterium group</taxon>
        <taxon>Rhizobium</taxon>
    </lineage>
</organism>
<feature type="signal peptide" evidence="2">
    <location>
        <begin position="1"/>
        <end position="21"/>
    </location>
</feature>
<dbReference type="AlphaFoldDB" id="A0A7W9D0H8"/>
<evidence type="ECO:0000256" key="1">
    <source>
        <dbReference type="SAM" id="MobiDB-lite"/>
    </source>
</evidence>
<feature type="chain" id="PRO_5030509257" evidence="2">
    <location>
        <begin position="22"/>
        <end position="135"/>
    </location>
</feature>
<gene>
    <name evidence="3" type="ORF">GGD50_001900</name>
</gene>
<keyword evidence="4" id="KW-1185">Reference proteome</keyword>
<keyword evidence="2" id="KW-0732">Signal</keyword>
<feature type="region of interest" description="Disordered" evidence="1">
    <location>
        <begin position="23"/>
        <end position="81"/>
    </location>
</feature>
<protein>
    <submittedName>
        <fullName evidence="3">Uncharacterized protein</fullName>
    </submittedName>
</protein>
<feature type="compositionally biased region" description="Low complexity" evidence="1">
    <location>
        <begin position="23"/>
        <end position="49"/>
    </location>
</feature>
<feature type="compositionally biased region" description="Basic and acidic residues" evidence="1">
    <location>
        <begin position="61"/>
        <end position="74"/>
    </location>
</feature>
<evidence type="ECO:0000256" key="2">
    <source>
        <dbReference type="SAM" id="SignalP"/>
    </source>
</evidence>
<dbReference type="EMBL" id="JACHBI010000003">
    <property type="protein sequence ID" value="MBB5573287.1"/>
    <property type="molecule type" value="Genomic_DNA"/>
</dbReference>
<comment type="caution">
    <text evidence="3">The sequence shown here is derived from an EMBL/GenBank/DDBJ whole genome shotgun (WGS) entry which is preliminary data.</text>
</comment>